<dbReference type="EMBL" id="CM046118">
    <property type="protein sequence ID" value="KAI8438307.1"/>
    <property type="molecule type" value="Genomic_DNA"/>
</dbReference>
<name>A0ACC0KP46_CHOFU</name>
<keyword evidence="2" id="KW-1185">Reference proteome</keyword>
<protein>
    <submittedName>
        <fullName evidence="1">Uncharacterized protein</fullName>
    </submittedName>
</protein>
<comment type="caution">
    <text evidence="1">The sequence shown here is derived from an EMBL/GenBank/DDBJ whole genome shotgun (WGS) entry which is preliminary data.</text>
</comment>
<dbReference type="Proteomes" id="UP001064048">
    <property type="component" value="Chromosome 18"/>
</dbReference>
<proteinExistence type="predicted"/>
<accession>A0ACC0KP46</accession>
<organism evidence="1 2">
    <name type="scientific">Choristoneura fumiferana</name>
    <name type="common">Spruce budworm moth</name>
    <name type="synonym">Archips fumiferana</name>
    <dbReference type="NCBI Taxonomy" id="7141"/>
    <lineage>
        <taxon>Eukaryota</taxon>
        <taxon>Metazoa</taxon>
        <taxon>Ecdysozoa</taxon>
        <taxon>Arthropoda</taxon>
        <taxon>Hexapoda</taxon>
        <taxon>Insecta</taxon>
        <taxon>Pterygota</taxon>
        <taxon>Neoptera</taxon>
        <taxon>Endopterygota</taxon>
        <taxon>Lepidoptera</taxon>
        <taxon>Glossata</taxon>
        <taxon>Ditrysia</taxon>
        <taxon>Tortricoidea</taxon>
        <taxon>Tortricidae</taxon>
        <taxon>Tortricinae</taxon>
        <taxon>Choristoneura</taxon>
    </lineage>
</organism>
<evidence type="ECO:0000313" key="1">
    <source>
        <dbReference type="EMBL" id="KAI8438307.1"/>
    </source>
</evidence>
<evidence type="ECO:0000313" key="2">
    <source>
        <dbReference type="Proteomes" id="UP001064048"/>
    </source>
</evidence>
<gene>
    <name evidence="1" type="ORF">MSG28_010879</name>
</gene>
<reference evidence="1 2" key="1">
    <citation type="journal article" date="2022" name="Genome Biol. Evol.">
        <title>The Spruce Budworm Genome: Reconstructing the Evolutionary History of Antifreeze Proteins.</title>
        <authorList>
            <person name="Beliveau C."/>
            <person name="Gagne P."/>
            <person name="Picq S."/>
            <person name="Vernygora O."/>
            <person name="Keeling C.I."/>
            <person name="Pinkney K."/>
            <person name="Doucet D."/>
            <person name="Wen F."/>
            <person name="Johnston J.S."/>
            <person name="Maaroufi H."/>
            <person name="Boyle B."/>
            <person name="Laroche J."/>
            <person name="Dewar K."/>
            <person name="Juretic N."/>
            <person name="Blackburn G."/>
            <person name="Nisole A."/>
            <person name="Brunet B."/>
            <person name="Brandao M."/>
            <person name="Lumley L."/>
            <person name="Duan J."/>
            <person name="Quan G."/>
            <person name="Lucarotti C.J."/>
            <person name="Roe A.D."/>
            <person name="Sperling F.A.H."/>
            <person name="Levesque R.C."/>
            <person name="Cusson M."/>
        </authorList>
    </citation>
    <scope>NUCLEOTIDE SEQUENCE [LARGE SCALE GENOMIC DNA]</scope>
    <source>
        <strain evidence="1">Glfc:IPQL:Cfum</strain>
    </source>
</reference>
<sequence length="480" mass="54735">MSGDVQPRKRKDKKRKKDDLGVNEPRGTSAALGEGDSFMHSHHDHGTGGHWCAKVIFFSLLAILVALIGLIILENRGLSECWLEDAPEDDHHDTHTLELNHHDEEEHDEGENEDTSLEVEKIEQEASEEEEPISAELPTLPEPADNDDDNKPQDSVEDEAPEVDDDDQSNEPDDDFLEVDDDEPPVERITAPAGKPFAEEEEEETSSEKPADTLAEEEEYEKRQEELRREEAQASHMWLKLTVGGALLVATHAIVRRATASSDEPTEQHVRREETPIDRRMTLIPEEPPESVPIKKVTQESTQHIPSIVKSPPTFEESEEEVEEEEDEQEEPVVFKVTQAAQSEKQEEKQEMYSDEEDAEDDEVEVEEEKVVEQKAVPQVAKPPTPEPDDDVPDDVEIIEDEEIEEEAEEDEEEISDVDDEELLTRLEAKYGRLPEPERPQRRKDGGNSIEDEWPGEPSDAYWRSQLDQAEQEFNQDWLD</sequence>